<dbReference type="Proteomes" id="UP000663823">
    <property type="component" value="Unassembled WGS sequence"/>
</dbReference>
<reference evidence="1" key="1">
    <citation type="submission" date="2021-02" db="EMBL/GenBank/DDBJ databases">
        <authorList>
            <person name="Nowell W R."/>
        </authorList>
    </citation>
    <scope>NUCLEOTIDE SEQUENCE</scope>
</reference>
<dbReference type="AlphaFoldDB" id="A0A820JML8"/>
<gene>
    <name evidence="1" type="ORF">OTI717_LOCUS42898</name>
</gene>
<comment type="caution">
    <text evidence="1">The sequence shown here is derived from an EMBL/GenBank/DDBJ whole genome shotgun (WGS) entry which is preliminary data.</text>
</comment>
<protein>
    <submittedName>
        <fullName evidence="1">Uncharacterized protein</fullName>
    </submittedName>
</protein>
<proteinExistence type="predicted"/>
<name>A0A820JML8_9BILA</name>
<organism evidence="1 2">
    <name type="scientific">Rotaria sordida</name>
    <dbReference type="NCBI Taxonomy" id="392033"/>
    <lineage>
        <taxon>Eukaryota</taxon>
        <taxon>Metazoa</taxon>
        <taxon>Spiralia</taxon>
        <taxon>Gnathifera</taxon>
        <taxon>Rotifera</taxon>
        <taxon>Eurotatoria</taxon>
        <taxon>Bdelloidea</taxon>
        <taxon>Philodinida</taxon>
        <taxon>Philodinidae</taxon>
        <taxon>Rotaria</taxon>
    </lineage>
</organism>
<evidence type="ECO:0000313" key="2">
    <source>
        <dbReference type="Proteomes" id="UP000663823"/>
    </source>
</evidence>
<sequence>MLHTLNGSFETPDLKLGIHHPHLLYLERLWMELWAISWTEMTTLLSSFPRLTYLTIIADNVDIDMANGFAWAQLLKYIKHFEFKFEFYYNAFEQQSLNLDSFRTKFWLEEKKWFVTFDRSSNTKDSSILYSNSSSIIIYPPPEVFGTLISE</sequence>
<dbReference type="EMBL" id="CAJOAX010056018">
    <property type="protein sequence ID" value="CAF4328689.1"/>
    <property type="molecule type" value="Genomic_DNA"/>
</dbReference>
<feature type="non-terminal residue" evidence="1">
    <location>
        <position position="151"/>
    </location>
</feature>
<evidence type="ECO:0000313" key="1">
    <source>
        <dbReference type="EMBL" id="CAF4328689.1"/>
    </source>
</evidence>
<accession>A0A820JML8</accession>